<accession>A0A1G9YHY7</accession>
<protein>
    <submittedName>
        <fullName evidence="4">Nucleoside-diphosphate-sugar epimerase</fullName>
    </submittedName>
</protein>
<evidence type="ECO:0000256" key="1">
    <source>
        <dbReference type="ARBA" id="ARBA00005125"/>
    </source>
</evidence>
<reference evidence="5" key="1">
    <citation type="submission" date="2016-10" db="EMBL/GenBank/DDBJ databases">
        <authorList>
            <person name="Varghese N."/>
            <person name="Submissions S."/>
        </authorList>
    </citation>
    <scope>NUCLEOTIDE SEQUENCE [LARGE SCALE GENOMIC DNA]</scope>
    <source>
        <strain evidence="5">JCM 21621</strain>
    </source>
</reference>
<dbReference type="PANTHER" id="PTHR43000">
    <property type="entry name" value="DTDP-D-GLUCOSE 4,6-DEHYDRATASE-RELATED"/>
    <property type="match status" value="1"/>
</dbReference>
<evidence type="ECO:0000259" key="3">
    <source>
        <dbReference type="Pfam" id="PF01370"/>
    </source>
</evidence>
<dbReference type="EMBL" id="FNIJ01000001">
    <property type="protein sequence ID" value="SDN08053.1"/>
    <property type="molecule type" value="Genomic_DNA"/>
</dbReference>
<dbReference type="InterPro" id="IPR001509">
    <property type="entry name" value="Epimerase_deHydtase"/>
</dbReference>
<sequence length="275" mass="29883">MFAISDLTEVPDWTPALQGMDVVIHSAARVHVLHESAVDPLAAFRAVNVEATLDLARQAVGAGVRRFIFISTIKVNGEQTAAGQPFTAESRPAPLDPYGQSKLEAEQGLLDIARDSGLEVVIIRPPLVYGPGVRANFASLMSVLERRLPLPFARVDNRRSLVARDNLVDLVLLCTQHPAAANQVFLVSDGEDLSTAELCRRLSRALGVKPRLLPIPPSLLGFLLGILGKGAARVRLLGSLQVDMGKTERLLGWKPPVNVDEALAATARWHREHRQ</sequence>
<keyword evidence="5" id="KW-1185">Reference proteome</keyword>
<evidence type="ECO:0000313" key="5">
    <source>
        <dbReference type="Proteomes" id="UP000242957"/>
    </source>
</evidence>
<dbReference type="Pfam" id="PF01370">
    <property type="entry name" value="Epimerase"/>
    <property type="match status" value="1"/>
</dbReference>
<dbReference type="STRING" id="198616.SAMN05216193_10142"/>
<name>A0A1G9YHY7_9PSED</name>
<comment type="pathway">
    <text evidence="1">Bacterial outer membrane biogenesis; LPS O-antigen biosynthesis.</text>
</comment>
<feature type="domain" description="NAD-dependent epimerase/dehydratase" evidence="3">
    <location>
        <begin position="5"/>
        <end position="182"/>
    </location>
</feature>
<dbReference type="InterPro" id="IPR036291">
    <property type="entry name" value="NAD(P)-bd_dom_sf"/>
</dbReference>
<evidence type="ECO:0000256" key="2">
    <source>
        <dbReference type="ARBA" id="ARBA00007637"/>
    </source>
</evidence>
<dbReference type="Proteomes" id="UP000242957">
    <property type="component" value="Unassembled WGS sequence"/>
</dbReference>
<evidence type="ECO:0000313" key="4">
    <source>
        <dbReference type="EMBL" id="SDN08053.1"/>
    </source>
</evidence>
<gene>
    <name evidence="4" type="ORF">SAMN05216193_10142</name>
</gene>
<dbReference type="SUPFAM" id="SSF51735">
    <property type="entry name" value="NAD(P)-binding Rossmann-fold domains"/>
    <property type="match status" value="1"/>
</dbReference>
<organism evidence="4 5">
    <name type="scientific">Pseudomonas jinjuensis</name>
    <dbReference type="NCBI Taxonomy" id="198616"/>
    <lineage>
        <taxon>Bacteria</taxon>
        <taxon>Pseudomonadati</taxon>
        <taxon>Pseudomonadota</taxon>
        <taxon>Gammaproteobacteria</taxon>
        <taxon>Pseudomonadales</taxon>
        <taxon>Pseudomonadaceae</taxon>
        <taxon>Pseudomonas</taxon>
    </lineage>
</organism>
<proteinExistence type="inferred from homology"/>
<dbReference type="AlphaFoldDB" id="A0A1G9YHY7"/>
<dbReference type="Gene3D" id="3.40.50.720">
    <property type="entry name" value="NAD(P)-binding Rossmann-like Domain"/>
    <property type="match status" value="1"/>
</dbReference>
<comment type="similarity">
    <text evidence="2">Belongs to the NAD(P)-dependent epimerase/dehydratase family.</text>
</comment>